<evidence type="ECO:0000313" key="1">
    <source>
        <dbReference type="EMBL" id="MCI09671.1"/>
    </source>
</evidence>
<sequence>MGKKPMHSGGHFKGVVIFSNGRGQKFDDSVGVVSSGTRVSHFLPTSRRIVQFSNGR</sequence>
<keyword evidence="2" id="KW-1185">Reference proteome</keyword>
<dbReference type="AlphaFoldDB" id="A0A392PBZ1"/>
<dbReference type="GO" id="GO:0016779">
    <property type="term" value="F:nucleotidyltransferase activity"/>
    <property type="evidence" value="ECO:0007669"/>
    <property type="project" value="UniProtKB-KW"/>
</dbReference>
<proteinExistence type="predicted"/>
<evidence type="ECO:0000313" key="2">
    <source>
        <dbReference type="Proteomes" id="UP000265520"/>
    </source>
</evidence>
<reference evidence="1 2" key="1">
    <citation type="journal article" date="2018" name="Front. Plant Sci.">
        <title>Red Clover (Trifolium pratense) and Zigzag Clover (T. medium) - A Picture of Genomic Similarities and Differences.</title>
        <authorList>
            <person name="Dluhosova J."/>
            <person name="Istvanek J."/>
            <person name="Nedelnik J."/>
            <person name="Repkova J."/>
        </authorList>
    </citation>
    <scope>NUCLEOTIDE SEQUENCE [LARGE SCALE GENOMIC DNA]</scope>
    <source>
        <strain evidence="2">cv. 10/8</strain>
        <tissue evidence="1">Leaf</tissue>
    </source>
</reference>
<organism evidence="1 2">
    <name type="scientific">Trifolium medium</name>
    <dbReference type="NCBI Taxonomy" id="97028"/>
    <lineage>
        <taxon>Eukaryota</taxon>
        <taxon>Viridiplantae</taxon>
        <taxon>Streptophyta</taxon>
        <taxon>Embryophyta</taxon>
        <taxon>Tracheophyta</taxon>
        <taxon>Spermatophyta</taxon>
        <taxon>Magnoliopsida</taxon>
        <taxon>eudicotyledons</taxon>
        <taxon>Gunneridae</taxon>
        <taxon>Pentapetalae</taxon>
        <taxon>rosids</taxon>
        <taxon>fabids</taxon>
        <taxon>Fabales</taxon>
        <taxon>Fabaceae</taxon>
        <taxon>Papilionoideae</taxon>
        <taxon>50 kb inversion clade</taxon>
        <taxon>NPAAA clade</taxon>
        <taxon>Hologalegina</taxon>
        <taxon>IRL clade</taxon>
        <taxon>Trifolieae</taxon>
        <taxon>Trifolium</taxon>
    </lineage>
</organism>
<name>A0A392PBZ1_9FABA</name>
<feature type="non-terminal residue" evidence="1">
    <location>
        <position position="56"/>
    </location>
</feature>
<accession>A0A392PBZ1</accession>
<dbReference type="EMBL" id="LXQA010073476">
    <property type="protein sequence ID" value="MCI09671.1"/>
    <property type="molecule type" value="Genomic_DNA"/>
</dbReference>
<keyword evidence="1" id="KW-0548">Nucleotidyltransferase</keyword>
<dbReference type="Proteomes" id="UP000265520">
    <property type="component" value="Unassembled WGS sequence"/>
</dbReference>
<protein>
    <submittedName>
        <fullName evidence="1">Ethanolamine-phosphate cytidylyltransferase-like</fullName>
    </submittedName>
</protein>
<keyword evidence="1" id="KW-0808">Transferase</keyword>
<comment type="caution">
    <text evidence="1">The sequence shown here is derived from an EMBL/GenBank/DDBJ whole genome shotgun (WGS) entry which is preliminary data.</text>
</comment>